<dbReference type="RefSeq" id="WP_380231417.1">
    <property type="nucleotide sequence ID" value="NZ_JBHSVH010000002.1"/>
</dbReference>
<dbReference type="Proteomes" id="UP001596435">
    <property type="component" value="Unassembled WGS sequence"/>
</dbReference>
<proteinExistence type="predicted"/>
<name>A0ABW2FVM7_9ACTN</name>
<reference evidence="2" key="1">
    <citation type="journal article" date="2019" name="Int. J. Syst. Evol. Microbiol.">
        <title>The Global Catalogue of Microorganisms (GCM) 10K type strain sequencing project: providing services to taxonomists for standard genome sequencing and annotation.</title>
        <authorList>
            <consortium name="The Broad Institute Genomics Platform"/>
            <consortium name="The Broad Institute Genome Sequencing Center for Infectious Disease"/>
            <person name="Wu L."/>
            <person name="Ma J."/>
        </authorList>
    </citation>
    <scope>NUCLEOTIDE SEQUENCE [LARGE SCALE GENOMIC DNA]</scope>
    <source>
        <strain evidence="2">CGMCC 1.12859</strain>
    </source>
</reference>
<keyword evidence="2" id="KW-1185">Reference proteome</keyword>
<protein>
    <submittedName>
        <fullName evidence="1">Uncharacterized protein</fullName>
    </submittedName>
</protein>
<comment type="caution">
    <text evidence="1">The sequence shown here is derived from an EMBL/GenBank/DDBJ whole genome shotgun (WGS) entry which is preliminary data.</text>
</comment>
<evidence type="ECO:0000313" key="2">
    <source>
        <dbReference type="Proteomes" id="UP001596435"/>
    </source>
</evidence>
<accession>A0ABW2FVM7</accession>
<evidence type="ECO:0000313" key="1">
    <source>
        <dbReference type="EMBL" id="MFC7181279.1"/>
    </source>
</evidence>
<sequence length="253" mass="25806">MAATAAVTGCLAAAVVALWPAPLGGIATRLSGRPGDVVPAGRTGYVGRIAADAQIVSSAGTDLRIDRSVGAGDTLVVALMLTSTSAGPITVTDTAGNHYTMVADVTDPYRHRVALFAAFRVSPLHGGDRLGITWPQASKHHVAVEEFQGMSAAKGQAAGAGAYTDHSSRSLAVGIAAGCAPGDLVVGAIGSNSGPAPTLTPGWQRLPELQLSSYRLTVVLRRATTREECVLTGTSQAQWGAVLVSLQADEPSR</sequence>
<gene>
    <name evidence="1" type="ORF">ACFQMG_17125</name>
</gene>
<dbReference type="EMBL" id="JBHTAJ010000029">
    <property type="protein sequence ID" value="MFC7181279.1"/>
    <property type="molecule type" value="Genomic_DNA"/>
</dbReference>
<organism evidence="1 2">
    <name type="scientific">Kitasatospora paranensis</name>
    <dbReference type="NCBI Taxonomy" id="258053"/>
    <lineage>
        <taxon>Bacteria</taxon>
        <taxon>Bacillati</taxon>
        <taxon>Actinomycetota</taxon>
        <taxon>Actinomycetes</taxon>
        <taxon>Kitasatosporales</taxon>
        <taxon>Streptomycetaceae</taxon>
        <taxon>Kitasatospora</taxon>
    </lineage>
</organism>